<accession>Q54C53</accession>
<dbReference type="AlphaFoldDB" id="Q54C53"/>
<dbReference type="FunCoup" id="Q54C53">
    <property type="interactions" value="877"/>
</dbReference>
<name>Q54C53_DICDI</name>
<sequence length="165" mass="19318">MKNINLNKILFFILLVIIIICINNINGEVESKVWKIKSKPIFNIPNNYANELTDKENICFLKALKFINLYYVSSQDNPISQYDNIDVISDALFINEKLNNISFYNIIVRFNDRKDNVNIANFYVSLSTIKISRINDILYQYAKHTIVEGLQASFLYFKSFIEIIE</sequence>
<feature type="signal peptide" evidence="1">
    <location>
        <begin position="1"/>
        <end position="27"/>
    </location>
</feature>
<proteinExistence type="predicted"/>
<dbReference type="dictyBase" id="DDB_G0293260"/>
<gene>
    <name evidence="2" type="ORF">DDB_G0293260</name>
</gene>
<dbReference type="GeneID" id="8629092"/>
<dbReference type="RefSeq" id="XP_629213.1">
    <property type="nucleotide sequence ID" value="XM_629211.1"/>
</dbReference>
<dbReference type="EMBL" id="AAFI02000200">
    <property type="protein sequence ID" value="EAL60829.1"/>
    <property type="molecule type" value="Genomic_DNA"/>
</dbReference>
<protein>
    <submittedName>
        <fullName evidence="2">Uncharacterized protein</fullName>
    </submittedName>
</protein>
<feature type="chain" id="PRO_5004249469" evidence="1">
    <location>
        <begin position="28"/>
        <end position="165"/>
    </location>
</feature>
<dbReference type="PaxDb" id="44689-DDB0191856"/>
<keyword evidence="1" id="KW-0732">Signal</keyword>
<keyword evidence="3" id="KW-1185">Reference proteome</keyword>
<evidence type="ECO:0000313" key="2">
    <source>
        <dbReference type="EMBL" id="EAL60829.1"/>
    </source>
</evidence>
<dbReference type="InParanoid" id="Q54C53"/>
<dbReference type="HOGENOM" id="CLU_1613854_0_0_1"/>
<evidence type="ECO:0000313" key="3">
    <source>
        <dbReference type="Proteomes" id="UP000002195"/>
    </source>
</evidence>
<dbReference type="OMA" id="IICINNI"/>
<organism evidence="2 3">
    <name type="scientific">Dictyostelium discoideum</name>
    <name type="common">Social amoeba</name>
    <dbReference type="NCBI Taxonomy" id="44689"/>
    <lineage>
        <taxon>Eukaryota</taxon>
        <taxon>Amoebozoa</taxon>
        <taxon>Evosea</taxon>
        <taxon>Eumycetozoa</taxon>
        <taxon>Dictyostelia</taxon>
        <taxon>Dictyosteliales</taxon>
        <taxon>Dictyosteliaceae</taxon>
        <taxon>Dictyostelium</taxon>
    </lineage>
</organism>
<evidence type="ECO:0000256" key="1">
    <source>
        <dbReference type="SAM" id="SignalP"/>
    </source>
</evidence>
<reference evidence="2 3" key="1">
    <citation type="journal article" date="2005" name="Nature">
        <title>The genome of the social amoeba Dictyostelium discoideum.</title>
        <authorList>
            <consortium name="The Dictyostelium discoideum Sequencing Consortium"/>
            <person name="Eichinger L."/>
            <person name="Pachebat J.A."/>
            <person name="Glockner G."/>
            <person name="Rajandream M.A."/>
            <person name="Sucgang R."/>
            <person name="Berriman M."/>
            <person name="Song J."/>
            <person name="Olsen R."/>
            <person name="Szafranski K."/>
            <person name="Xu Q."/>
            <person name="Tunggal B."/>
            <person name="Kummerfeld S."/>
            <person name="Madera M."/>
            <person name="Konfortov B.A."/>
            <person name="Rivero F."/>
            <person name="Bankier A.T."/>
            <person name="Lehmann R."/>
            <person name="Hamlin N."/>
            <person name="Davies R."/>
            <person name="Gaudet P."/>
            <person name="Fey P."/>
            <person name="Pilcher K."/>
            <person name="Chen G."/>
            <person name="Saunders D."/>
            <person name="Sodergren E."/>
            <person name="Davis P."/>
            <person name="Kerhornou A."/>
            <person name="Nie X."/>
            <person name="Hall N."/>
            <person name="Anjard C."/>
            <person name="Hemphill L."/>
            <person name="Bason N."/>
            <person name="Farbrother P."/>
            <person name="Desany B."/>
            <person name="Just E."/>
            <person name="Morio T."/>
            <person name="Rost R."/>
            <person name="Churcher C."/>
            <person name="Cooper J."/>
            <person name="Haydock S."/>
            <person name="van Driessche N."/>
            <person name="Cronin A."/>
            <person name="Goodhead I."/>
            <person name="Muzny D."/>
            <person name="Mourier T."/>
            <person name="Pain A."/>
            <person name="Lu M."/>
            <person name="Harper D."/>
            <person name="Lindsay R."/>
            <person name="Hauser H."/>
            <person name="James K."/>
            <person name="Quiles M."/>
            <person name="Madan Babu M."/>
            <person name="Saito T."/>
            <person name="Buchrieser C."/>
            <person name="Wardroper A."/>
            <person name="Felder M."/>
            <person name="Thangavelu M."/>
            <person name="Johnson D."/>
            <person name="Knights A."/>
            <person name="Loulseged H."/>
            <person name="Mungall K."/>
            <person name="Oliver K."/>
            <person name="Price C."/>
            <person name="Quail M.A."/>
            <person name="Urushihara H."/>
            <person name="Hernandez J."/>
            <person name="Rabbinowitsch E."/>
            <person name="Steffen D."/>
            <person name="Sanders M."/>
            <person name="Ma J."/>
            <person name="Kohara Y."/>
            <person name="Sharp S."/>
            <person name="Simmonds M."/>
            <person name="Spiegler S."/>
            <person name="Tivey A."/>
            <person name="Sugano S."/>
            <person name="White B."/>
            <person name="Walker D."/>
            <person name="Woodward J."/>
            <person name="Winckler T."/>
            <person name="Tanaka Y."/>
            <person name="Shaulsky G."/>
            <person name="Schleicher M."/>
            <person name="Weinstock G."/>
            <person name="Rosenthal A."/>
            <person name="Cox E.C."/>
            <person name="Chisholm R.L."/>
            <person name="Gibbs R."/>
            <person name="Loomis W.F."/>
            <person name="Platzer M."/>
            <person name="Kay R.R."/>
            <person name="Williams J."/>
            <person name="Dear P.H."/>
            <person name="Noegel A.A."/>
            <person name="Barrell B."/>
            <person name="Kuspa A."/>
        </authorList>
    </citation>
    <scope>NUCLEOTIDE SEQUENCE [LARGE SCALE GENOMIC DNA]</scope>
    <source>
        <strain evidence="2 3">AX4</strain>
    </source>
</reference>
<comment type="caution">
    <text evidence="2">The sequence shown here is derived from an EMBL/GenBank/DDBJ whole genome shotgun (WGS) entry which is preliminary data.</text>
</comment>
<dbReference type="VEuPathDB" id="AmoebaDB:DDB_G0293260"/>
<dbReference type="KEGG" id="ddi:DDB_G0293260"/>
<dbReference type="Proteomes" id="UP000002195">
    <property type="component" value="Unassembled WGS sequence"/>
</dbReference>